<evidence type="ECO:0000313" key="3">
    <source>
        <dbReference type="EMBL" id="QHT35409.1"/>
    </source>
</evidence>
<reference evidence="3" key="1">
    <citation type="journal article" date="2020" name="Nature">
        <title>Giant virus diversity and host interactions through global metagenomics.</title>
        <authorList>
            <person name="Schulz F."/>
            <person name="Roux S."/>
            <person name="Paez-Espino D."/>
            <person name="Jungbluth S."/>
            <person name="Walsh D.A."/>
            <person name="Denef V.J."/>
            <person name="McMahon K.D."/>
            <person name="Konstantinidis K.T."/>
            <person name="Eloe-Fadrosh E.A."/>
            <person name="Kyrpides N.C."/>
            <person name="Woyke T."/>
        </authorList>
    </citation>
    <scope>NUCLEOTIDE SEQUENCE</scope>
    <source>
        <strain evidence="3">GVMAG-M-3300009180-45</strain>
    </source>
</reference>
<keyword evidence="2" id="KW-0472">Membrane</keyword>
<name>A0A6C0F4B6_9ZZZZ</name>
<evidence type="ECO:0000256" key="2">
    <source>
        <dbReference type="SAM" id="Phobius"/>
    </source>
</evidence>
<dbReference type="AlphaFoldDB" id="A0A6C0F4B6"/>
<protein>
    <submittedName>
        <fullName evidence="3">Uncharacterized protein</fullName>
    </submittedName>
</protein>
<proteinExistence type="predicted"/>
<feature type="transmembrane region" description="Helical" evidence="2">
    <location>
        <begin position="244"/>
        <end position="265"/>
    </location>
</feature>
<organism evidence="3">
    <name type="scientific">viral metagenome</name>
    <dbReference type="NCBI Taxonomy" id="1070528"/>
    <lineage>
        <taxon>unclassified sequences</taxon>
        <taxon>metagenomes</taxon>
        <taxon>organismal metagenomes</taxon>
    </lineage>
</organism>
<dbReference type="EMBL" id="MN739021">
    <property type="protein sequence ID" value="QHT35409.1"/>
    <property type="molecule type" value="Genomic_DNA"/>
</dbReference>
<evidence type="ECO:0000256" key="1">
    <source>
        <dbReference type="SAM" id="MobiDB-lite"/>
    </source>
</evidence>
<sequence length="332" mass="35478">MGGALSCPSEFTVSPAGTACVLPCPAPKGYYLNSQGAVLSCAYVSNPTVQVELRSTPMYMASAPMEGVTTGPPAGASYKDLPNKDVYKAEIDRFDAAMAVADASVSNDVKIANAFAALQTAEDARGTPAGEAAYETARIAYYTLKKGPTWASEEQTRIANVEAQPVVDDLVARYNALKEKQTQQASTIEVINGLKDRVLSVKDDLAFSVNTFQRQVEAVRNQIAIDKKNQADSIQITTSWFDAILNWLIAIATILCIVLLVRRFAGGRGSIEKMQRETEFYRAKASLENAKKGIIPTKTPNLYELFGLEKPAPAAPKPAAAAPAAPAAPAAR</sequence>
<keyword evidence="2" id="KW-0812">Transmembrane</keyword>
<accession>A0A6C0F4B6</accession>
<feature type="region of interest" description="Disordered" evidence="1">
    <location>
        <begin position="313"/>
        <end position="332"/>
    </location>
</feature>
<keyword evidence="2" id="KW-1133">Transmembrane helix</keyword>
<feature type="compositionally biased region" description="Low complexity" evidence="1">
    <location>
        <begin position="317"/>
        <end position="332"/>
    </location>
</feature>